<feature type="signal peptide" evidence="1">
    <location>
        <begin position="1"/>
        <end position="25"/>
    </location>
</feature>
<reference evidence="3 4" key="1">
    <citation type="journal article" date="2010" name="BMC Genomics">
        <title>Metabolic flexibility revealed in the genome of the cyst-forming alpha-1 proteobacterium Rhodospirillum centenum.</title>
        <authorList>
            <person name="Lu Y.K."/>
            <person name="Marden J."/>
            <person name="Han M."/>
            <person name="Swingley W.D."/>
            <person name="Mastrian S.D."/>
            <person name="Chowdhury S.R."/>
            <person name="Hao J."/>
            <person name="Helmy T."/>
            <person name="Kim S."/>
            <person name="Kurdoglu A.A."/>
            <person name="Matthies H.J."/>
            <person name="Rollo D."/>
            <person name="Stothard P."/>
            <person name="Blankenship R.E."/>
            <person name="Bauer C.E."/>
            <person name="Touchman J.W."/>
        </authorList>
    </citation>
    <scope>NUCLEOTIDE SEQUENCE [LARGE SCALE GENOMIC DNA]</scope>
    <source>
        <strain evidence="4">ATCC 51521 / SW</strain>
    </source>
</reference>
<dbReference type="OrthoDB" id="9775358at2"/>
<accession>B6IMU2</accession>
<dbReference type="EMBL" id="CP000613">
    <property type="protein sequence ID" value="ACI98758.1"/>
    <property type="molecule type" value="Genomic_DNA"/>
</dbReference>
<proteinExistence type="predicted"/>
<dbReference type="HOGENOM" id="CLU_1617696_0_0_5"/>
<evidence type="ECO:0000259" key="2">
    <source>
        <dbReference type="Pfam" id="PF20352"/>
    </source>
</evidence>
<dbReference type="AlphaFoldDB" id="B6IMU2"/>
<dbReference type="eggNOG" id="ENOG50339GJ">
    <property type="taxonomic scope" value="Bacteria"/>
</dbReference>
<dbReference type="Proteomes" id="UP000001591">
    <property type="component" value="Chromosome"/>
</dbReference>
<gene>
    <name evidence="3" type="ordered locus">RC1_1354</name>
</gene>
<evidence type="ECO:0000256" key="1">
    <source>
        <dbReference type="SAM" id="SignalP"/>
    </source>
</evidence>
<protein>
    <recommendedName>
        <fullName evidence="2">DUF6647 domain-containing protein</fullName>
    </recommendedName>
</protein>
<feature type="chain" id="PRO_5002846619" description="DUF6647 domain-containing protein" evidence="1">
    <location>
        <begin position="26"/>
        <end position="164"/>
    </location>
</feature>
<dbReference type="RefSeq" id="WP_012566545.1">
    <property type="nucleotide sequence ID" value="NC_011420.2"/>
</dbReference>
<evidence type="ECO:0000313" key="4">
    <source>
        <dbReference type="Proteomes" id="UP000001591"/>
    </source>
</evidence>
<sequence length="164" mass="17953">MSAGRGLAAILGAVLCLIAAAPAKAGVPEGSRIATPLAEGLLTWVEKRLGAADVPLPIIVASRTALEETNRIVQHARQGERIKALYFPGLIVLDNETWSEADVVEVSYLLHELVHHVQARQGYVPACPAAYERDTYNLQNEWLKEQGRPPLYTADWIAEKSRCD</sequence>
<feature type="domain" description="DUF6647" evidence="2">
    <location>
        <begin position="76"/>
        <end position="149"/>
    </location>
</feature>
<dbReference type="InterPro" id="IPR046589">
    <property type="entry name" value="DUF6647"/>
</dbReference>
<dbReference type="KEGG" id="rce:RC1_1354"/>
<keyword evidence="1" id="KW-0732">Signal</keyword>
<evidence type="ECO:0000313" key="3">
    <source>
        <dbReference type="EMBL" id="ACI98758.1"/>
    </source>
</evidence>
<dbReference type="Pfam" id="PF20352">
    <property type="entry name" value="DUF6647"/>
    <property type="match status" value="1"/>
</dbReference>
<name>B6IMU2_RHOCS</name>
<keyword evidence="4" id="KW-1185">Reference proteome</keyword>
<organism evidence="3 4">
    <name type="scientific">Rhodospirillum centenum (strain ATCC 51521 / SW)</name>
    <dbReference type="NCBI Taxonomy" id="414684"/>
    <lineage>
        <taxon>Bacteria</taxon>
        <taxon>Pseudomonadati</taxon>
        <taxon>Pseudomonadota</taxon>
        <taxon>Alphaproteobacteria</taxon>
        <taxon>Rhodospirillales</taxon>
        <taxon>Rhodospirillaceae</taxon>
        <taxon>Rhodospirillum</taxon>
    </lineage>
</organism>